<reference evidence="1" key="2">
    <citation type="journal article" date="2020" name="Nat. Commun.">
        <title>Large-scale genome sequencing of mycorrhizal fungi provides insights into the early evolution of symbiotic traits.</title>
        <authorList>
            <person name="Miyauchi S."/>
            <person name="Kiss E."/>
            <person name="Kuo A."/>
            <person name="Drula E."/>
            <person name="Kohler A."/>
            <person name="Sanchez-Garcia M."/>
            <person name="Morin E."/>
            <person name="Andreopoulos B."/>
            <person name="Barry K.W."/>
            <person name="Bonito G."/>
            <person name="Buee M."/>
            <person name="Carver A."/>
            <person name="Chen C."/>
            <person name="Cichocki N."/>
            <person name="Clum A."/>
            <person name="Culley D."/>
            <person name="Crous P.W."/>
            <person name="Fauchery L."/>
            <person name="Girlanda M."/>
            <person name="Hayes R.D."/>
            <person name="Keri Z."/>
            <person name="LaButti K."/>
            <person name="Lipzen A."/>
            <person name="Lombard V."/>
            <person name="Magnuson J."/>
            <person name="Maillard F."/>
            <person name="Murat C."/>
            <person name="Nolan M."/>
            <person name="Ohm R.A."/>
            <person name="Pangilinan J."/>
            <person name="Pereira M.F."/>
            <person name="Perotto S."/>
            <person name="Peter M."/>
            <person name="Pfister S."/>
            <person name="Riley R."/>
            <person name="Sitrit Y."/>
            <person name="Stielow J.B."/>
            <person name="Szollosi G."/>
            <person name="Zifcakova L."/>
            <person name="Stursova M."/>
            <person name="Spatafora J.W."/>
            <person name="Tedersoo L."/>
            <person name="Vaario L.M."/>
            <person name="Yamada A."/>
            <person name="Yan M."/>
            <person name="Wang P."/>
            <person name="Xu J."/>
            <person name="Bruns T."/>
            <person name="Baldrian P."/>
            <person name="Vilgalys R."/>
            <person name="Dunand C."/>
            <person name="Henrissat B."/>
            <person name="Grigoriev I.V."/>
            <person name="Hibbett D."/>
            <person name="Nagy L.G."/>
            <person name="Martin F.M."/>
        </authorList>
    </citation>
    <scope>NUCLEOTIDE SEQUENCE</scope>
    <source>
        <strain evidence="1">P2</strain>
    </source>
</reference>
<protein>
    <submittedName>
        <fullName evidence="1">LTV-domain-containing protein</fullName>
    </submittedName>
</protein>
<evidence type="ECO:0000313" key="2">
    <source>
        <dbReference type="Proteomes" id="UP000886501"/>
    </source>
</evidence>
<organism evidence="1 2">
    <name type="scientific">Thelephora ganbajun</name>
    <name type="common">Ganba fungus</name>
    <dbReference type="NCBI Taxonomy" id="370292"/>
    <lineage>
        <taxon>Eukaryota</taxon>
        <taxon>Fungi</taxon>
        <taxon>Dikarya</taxon>
        <taxon>Basidiomycota</taxon>
        <taxon>Agaricomycotina</taxon>
        <taxon>Agaricomycetes</taxon>
        <taxon>Thelephorales</taxon>
        <taxon>Thelephoraceae</taxon>
        <taxon>Thelephora</taxon>
    </lineage>
</organism>
<comment type="caution">
    <text evidence="1">The sequence shown here is derived from an EMBL/GenBank/DDBJ whole genome shotgun (WGS) entry which is preliminary data.</text>
</comment>
<accession>A0ACB6ZXN8</accession>
<proteinExistence type="predicted"/>
<dbReference type="EMBL" id="MU117961">
    <property type="protein sequence ID" value="KAF9654153.1"/>
    <property type="molecule type" value="Genomic_DNA"/>
</dbReference>
<keyword evidence="2" id="KW-1185">Reference proteome</keyword>
<evidence type="ECO:0000313" key="1">
    <source>
        <dbReference type="EMBL" id="KAF9654153.1"/>
    </source>
</evidence>
<dbReference type="Proteomes" id="UP000886501">
    <property type="component" value="Unassembled WGS sequence"/>
</dbReference>
<gene>
    <name evidence="1" type="ORF">BDM02DRAFT_3086062</name>
</gene>
<reference evidence="1" key="1">
    <citation type="submission" date="2019-10" db="EMBL/GenBank/DDBJ databases">
        <authorList>
            <consortium name="DOE Joint Genome Institute"/>
            <person name="Kuo A."/>
            <person name="Miyauchi S."/>
            <person name="Kiss E."/>
            <person name="Drula E."/>
            <person name="Kohler A."/>
            <person name="Sanchez-Garcia M."/>
            <person name="Andreopoulos B."/>
            <person name="Barry K.W."/>
            <person name="Bonito G."/>
            <person name="Buee M."/>
            <person name="Carver A."/>
            <person name="Chen C."/>
            <person name="Cichocki N."/>
            <person name="Clum A."/>
            <person name="Culley D."/>
            <person name="Crous P.W."/>
            <person name="Fauchery L."/>
            <person name="Girlanda M."/>
            <person name="Hayes R."/>
            <person name="Keri Z."/>
            <person name="Labutti K."/>
            <person name="Lipzen A."/>
            <person name="Lombard V."/>
            <person name="Magnuson J."/>
            <person name="Maillard F."/>
            <person name="Morin E."/>
            <person name="Murat C."/>
            <person name="Nolan M."/>
            <person name="Ohm R."/>
            <person name="Pangilinan J."/>
            <person name="Pereira M."/>
            <person name="Perotto S."/>
            <person name="Peter M."/>
            <person name="Riley R."/>
            <person name="Sitrit Y."/>
            <person name="Stielow B."/>
            <person name="Szollosi G."/>
            <person name="Zifcakova L."/>
            <person name="Stursova M."/>
            <person name="Spatafora J.W."/>
            <person name="Tedersoo L."/>
            <person name="Vaario L.-M."/>
            <person name="Yamada A."/>
            <person name="Yan M."/>
            <person name="Wang P."/>
            <person name="Xu J."/>
            <person name="Bruns T."/>
            <person name="Baldrian P."/>
            <person name="Vilgalys R."/>
            <person name="Henrissat B."/>
            <person name="Grigoriev I.V."/>
            <person name="Hibbett D."/>
            <person name="Nagy L.G."/>
            <person name="Martin F.M."/>
        </authorList>
    </citation>
    <scope>NUCLEOTIDE SEQUENCE</scope>
    <source>
        <strain evidence="1">P2</strain>
    </source>
</reference>
<sequence>MPPKSIFRQPGARHFQLVHRSQRDPLIHDPDASKHVLKEFERDNQKGKARAVSFAGGDLAVGPGGRTNIGEAVNYGIFFDDTEYDYMQHLKPVRLQEGGVESTLIEAPSVQEGKGKVRKSRAPIQLVDDLPKEALPSKQELPRNHESQEAIPSSIAGFQPDMDPHLRQTLEALEEDAFVDGDLEDDFFGELIADGERGSDEGPGFEFSEWGAEEGEDGGTPCSEEEVEMSPEDWQVAVKRFKQTQQRRPDDEGSDVGEYSEGGDTVGSIPQFSVIGGKRRRKGSSEASGYSMSSSSMFRNAGLTMIDEQFDQIEKEYASDEDISDSQSQGSDEAPELLEARDDFAVMMNEFLDEYEILGGKMRPRLEGDTNIEKLGTIRRALGPVTIRDYDEKDDGDVPIPVDIDHVKDAWDCETILTTYGNLENHPRLIRVRDTKAVPKIRLDPKTGLPIATNPAPQTKLEDLSEEEEHEEDRRMSFASVKLTPNDVRLAVKITITRPKGEPKEDKKARKNAVKEERRNRRVEKKTTRAEFTIELKKQKQSATQKEKSQVKKL</sequence>
<name>A0ACB6ZXN8_THEGA</name>